<gene>
    <name evidence="12" type="primary">desK_6</name>
    <name evidence="12" type="ORF">RN51_03497</name>
</gene>
<dbReference type="InterPro" id="IPR011712">
    <property type="entry name" value="Sig_transdc_His_kin_sub3_dim/P"/>
</dbReference>
<feature type="transmembrane region" description="Helical" evidence="9">
    <location>
        <begin position="113"/>
        <end position="134"/>
    </location>
</feature>
<keyword evidence="6 12" id="KW-0418">Kinase</keyword>
<accession>A0A0F0KCL5</accession>
<keyword evidence="9" id="KW-0472">Membrane</keyword>
<evidence type="ECO:0000256" key="8">
    <source>
        <dbReference type="ARBA" id="ARBA00023012"/>
    </source>
</evidence>
<evidence type="ECO:0000256" key="4">
    <source>
        <dbReference type="ARBA" id="ARBA00022679"/>
    </source>
</evidence>
<dbReference type="PATRIC" id="fig|82380.10.peg.3500"/>
<evidence type="ECO:0000256" key="6">
    <source>
        <dbReference type="ARBA" id="ARBA00022777"/>
    </source>
</evidence>
<dbReference type="GO" id="GO:0046983">
    <property type="term" value="F:protein dimerization activity"/>
    <property type="evidence" value="ECO:0007669"/>
    <property type="project" value="InterPro"/>
</dbReference>
<dbReference type="Pfam" id="PF07730">
    <property type="entry name" value="HisKA_3"/>
    <property type="match status" value="1"/>
</dbReference>
<keyword evidence="4 12" id="KW-0808">Transferase</keyword>
<reference evidence="12 13" key="1">
    <citation type="submission" date="2015-02" db="EMBL/GenBank/DDBJ databases">
        <title>Draft genome sequences of ten Microbacterium spp. with emphasis on heavy metal contaminated environments.</title>
        <authorList>
            <person name="Corretto E."/>
        </authorList>
    </citation>
    <scope>NUCLEOTIDE SEQUENCE [LARGE SCALE GENOMIC DNA]</scope>
    <source>
        <strain evidence="12 13">BEL163</strain>
    </source>
</reference>
<dbReference type="EMBL" id="JYIV01000030">
    <property type="protein sequence ID" value="KJL18657.1"/>
    <property type="molecule type" value="Genomic_DNA"/>
</dbReference>
<evidence type="ECO:0000259" key="10">
    <source>
        <dbReference type="Pfam" id="PF07730"/>
    </source>
</evidence>
<evidence type="ECO:0000313" key="12">
    <source>
        <dbReference type="EMBL" id="KJL18657.1"/>
    </source>
</evidence>
<dbReference type="GO" id="GO:0000155">
    <property type="term" value="F:phosphorelay sensor kinase activity"/>
    <property type="evidence" value="ECO:0007669"/>
    <property type="project" value="InterPro"/>
</dbReference>
<feature type="transmembrane region" description="Helical" evidence="9">
    <location>
        <begin position="146"/>
        <end position="169"/>
    </location>
</feature>
<dbReference type="GO" id="GO:0016020">
    <property type="term" value="C:membrane"/>
    <property type="evidence" value="ECO:0007669"/>
    <property type="project" value="InterPro"/>
</dbReference>
<dbReference type="PANTHER" id="PTHR24421">
    <property type="entry name" value="NITRATE/NITRITE SENSOR PROTEIN NARX-RELATED"/>
    <property type="match status" value="1"/>
</dbReference>
<comment type="catalytic activity">
    <reaction evidence="1">
        <text>ATP + protein L-histidine = ADP + protein N-phospho-L-histidine.</text>
        <dbReference type="EC" id="2.7.13.3"/>
    </reaction>
</comment>
<evidence type="ECO:0000313" key="13">
    <source>
        <dbReference type="Proteomes" id="UP000033725"/>
    </source>
</evidence>
<protein>
    <recommendedName>
        <fullName evidence="2">histidine kinase</fullName>
        <ecNumber evidence="2">2.7.13.3</ecNumber>
    </recommendedName>
</protein>
<name>A0A0F0KCL5_9MICO</name>
<organism evidence="12 13">
    <name type="scientific">Microbacterium oxydans</name>
    <dbReference type="NCBI Taxonomy" id="82380"/>
    <lineage>
        <taxon>Bacteria</taxon>
        <taxon>Bacillati</taxon>
        <taxon>Actinomycetota</taxon>
        <taxon>Actinomycetes</taxon>
        <taxon>Micrococcales</taxon>
        <taxon>Microbacteriaceae</taxon>
        <taxon>Microbacterium</taxon>
    </lineage>
</organism>
<evidence type="ECO:0000256" key="7">
    <source>
        <dbReference type="ARBA" id="ARBA00022840"/>
    </source>
</evidence>
<dbReference type="CDD" id="cd16917">
    <property type="entry name" value="HATPase_UhpB-NarQ-NarX-like"/>
    <property type="match status" value="1"/>
</dbReference>
<evidence type="ECO:0000256" key="1">
    <source>
        <dbReference type="ARBA" id="ARBA00000085"/>
    </source>
</evidence>
<dbReference type="AlphaFoldDB" id="A0A0F0KCL5"/>
<feature type="transmembrane region" description="Helical" evidence="9">
    <location>
        <begin position="21"/>
        <end position="39"/>
    </location>
</feature>
<dbReference type="Gene3D" id="1.20.5.1930">
    <property type="match status" value="1"/>
</dbReference>
<dbReference type="InterPro" id="IPR050482">
    <property type="entry name" value="Sensor_HK_TwoCompSys"/>
</dbReference>
<evidence type="ECO:0000259" key="11">
    <source>
        <dbReference type="Pfam" id="PF23539"/>
    </source>
</evidence>
<dbReference type="GO" id="GO:0005524">
    <property type="term" value="F:ATP binding"/>
    <property type="evidence" value="ECO:0007669"/>
    <property type="project" value="UniProtKB-KW"/>
</dbReference>
<keyword evidence="7" id="KW-0067">ATP-binding</keyword>
<comment type="caution">
    <text evidence="12">The sequence shown here is derived from an EMBL/GenBank/DDBJ whole genome shotgun (WGS) entry which is preliminary data.</text>
</comment>
<keyword evidence="9" id="KW-0812">Transmembrane</keyword>
<evidence type="ECO:0000256" key="5">
    <source>
        <dbReference type="ARBA" id="ARBA00022741"/>
    </source>
</evidence>
<dbReference type="OrthoDB" id="227596at2"/>
<dbReference type="SUPFAM" id="SSF55874">
    <property type="entry name" value="ATPase domain of HSP90 chaperone/DNA topoisomerase II/histidine kinase"/>
    <property type="match status" value="1"/>
</dbReference>
<dbReference type="InterPro" id="IPR036890">
    <property type="entry name" value="HATPase_C_sf"/>
</dbReference>
<sequence length="396" mass="42079">MILLLTSPRSSPRLAPPARDIGYAVALLIASVVFVWLGGTSTMLLRTWPWGVVAIIQCVAVAFRVHRPAWALAIVWCGVALQLSLTQEIGPQNASVLIVLYAAGRYGNVATRWAGLASAAVGGGLAGWYLAVVLPDGMGHDRGSVLFLTVAATAMLTLAWITGFLLAVLRRAEKDRIAAALAAERATHLVAVEEERSRVARDMHDVVAHSLTVMIAQAEGARLIAETNGGASPPALMAIAEAGRTALTDVRGVLADLRAGSRENAHPSLSRLDRLIAEMRTAGLSIALRVEGTPRTLPAAVDMTAFRVIQEALTNALRHGDASASADALLRWNDQELQITVTNQTRLHAADAGRGHGLIGMSERVQLTGGTMTAERTDDRLFRVHASLPYDGGRGR</sequence>
<dbReference type="InterPro" id="IPR055558">
    <property type="entry name" value="DUF7134"/>
</dbReference>
<feature type="domain" description="DUF7134" evidence="11">
    <location>
        <begin position="16"/>
        <end position="165"/>
    </location>
</feature>
<keyword evidence="9" id="KW-1133">Transmembrane helix</keyword>
<dbReference type="Proteomes" id="UP000033725">
    <property type="component" value="Unassembled WGS sequence"/>
</dbReference>
<dbReference type="Pfam" id="PF23539">
    <property type="entry name" value="DUF7134"/>
    <property type="match status" value="1"/>
</dbReference>
<evidence type="ECO:0000256" key="2">
    <source>
        <dbReference type="ARBA" id="ARBA00012438"/>
    </source>
</evidence>
<keyword evidence="8" id="KW-0902">Two-component regulatory system</keyword>
<dbReference type="Gene3D" id="3.30.565.10">
    <property type="entry name" value="Histidine kinase-like ATPase, C-terminal domain"/>
    <property type="match status" value="1"/>
</dbReference>
<feature type="domain" description="Signal transduction histidine kinase subgroup 3 dimerisation and phosphoacceptor" evidence="10">
    <location>
        <begin position="195"/>
        <end position="260"/>
    </location>
</feature>
<proteinExistence type="predicted"/>
<feature type="transmembrane region" description="Helical" evidence="9">
    <location>
        <begin position="45"/>
        <end position="63"/>
    </location>
</feature>
<keyword evidence="5" id="KW-0547">Nucleotide-binding</keyword>
<dbReference type="PANTHER" id="PTHR24421:SF10">
    <property type="entry name" value="NITRATE_NITRITE SENSOR PROTEIN NARQ"/>
    <property type="match status" value="1"/>
</dbReference>
<dbReference type="RefSeq" id="WP_052674766.1">
    <property type="nucleotide sequence ID" value="NZ_JYIV01000030.1"/>
</dbReference>
<keyword evidence="3" id="KW-0597">Phosphoprotein</keyword>
<dbReference type="EC" id="2.7.13.3" evidence="2"/>
<evidence type="ECO:0000256" key="9">
    <source>
        <dbReference type="SAM" id="Phobius"/>
    </source>
</evidence>
<evidence type="ECO:0000256" key="3">
    <source>
        <dbReference type="ARBA" id="ARBA00022553"/>
    </source>
</evidence>